<dbReference type="Gene3D" id="4.10.1110.10">
    <property type="entry name" value="AN1-like Zinc finger"/>
    <property type="match status" value="1"/>
</dbReference>
<dbReference type="RefSeq" id="XP_022141231.1">
    <property type="nucleotide sequence ID" value="XM_022285539.1"/>
</dbReference>
<dbReference type="PANTHER" id="PTHR10634">
    <property type="entry name" value="AN1-TYPE ZINC FINGER PROTEIN"/>
    <property type="match status" value="1"/>
</dbReference>
<proteinExistence type="predicted"/>
<dbReference type="OrthoDB" id="428577at2759"/>
<keyword evidence="4" id="KW-0862">Zinc</keyword>
<dbReference type="InterPro" id="IPR002653">
    <property type="entry name" value="Znf_A20"/>
</dbReference>
<reference evidence="10" key="1">
    <citation type="submission" date="2025-08" db="UniProtKB">
        <authorList>
            <consortium name="RefSeq"/>
        </authorList>
    </citation>
    <scope>IDENTIFICATION</scope>
    <source>
        <strain evidence="10">OHB3-1</strain>
    </source>
</reference>
<dbReference type="SMART" id="SM00154">
    <property type="entry name" value="ZnF_AN1"/>
    <property type="match status" value="1"/>
</dbReference>
<evidence type="ECO:0000259" key="8">
    <source>
        <dbReference type="PROSITE" id="PS51039"/>
    </source>
</evidence>
<dbReference type="SUPFAM" id="SSF57716">
    <property type="entry name" value="Glucocorticoid receptor-like (DNA-binding domain)"/>
    <property type="match status" value="1"/>
</dbReference>
<dbReference type="Pfam" id="PF01428">
    <property type="entry name" value="zf-AN1"/>
    <property type="match status" value="1"/>
</dbReference>
<evidence type="ECO:0000313" key="9">
    <source>
        <dbReference type="Proteomes" id="UP000504603"/>
    </source>
</evidence>
<evidence type="ECO:0000256" key="6">
    <source>
        <dbReference type="SAM" id="MobiDB-lite"/>
    </source>
</evidence>
<feature type="domain" description="AN1-type" evidence="8">
    <location>
        <begin position="91"/>
        <end position="137"/>
    </location>
</feature>
<protein>
    <submittedName>
        <fullName evidence="10">Zinc finger A20 and AN1 domain-containing stress-associated protein 5-like</fullName>
    </submittedName>
</protein>
<evidence type="ECO:0000259" key="7">
    <source>
        <dbReference type="PROSITE" id="PS51036"/>
    </source>
</evidence>
<feature type="domain" description="A20-type" evidence="7">
    <location>
        <begin position="12"/>
        <end position="46"/>
    </location>
</feature>
<dbReference type="KEGG" id="mcha:111011679"/>
<evidence type="ECO:0000313" key="10">
    <source>
        <dbReference type="RefSeq" id="XP_022141231.1"/>
    </source>
</evidence>
<accession>A0A6J1CII1</accession>
<dbReference type="InterPro" id="IPR035896">
    <property type="entry name" value="AN1-like_Znf"/>
</dbReference>
<name>A0A6J1CII1_MOMCH</name>
<dbReference type="PROSITE" id="PS51036">
    <property type="entry name" value="ZF_A20"/>
    <property type="match status" value="1"/>
</dbReference>
<dbReference type="GO" id="GO:0003677">
    <property type="term" value="F:DNA binding"/>
    <property type="evidence" value="ECO:0007669"/>
    <property type="project" value="InterPro"/>
</dbReference>
<evidence type="ECO:0000256" key="2">
    <source>
        <dbReference type="ARBA" id="ARBA00022723"/>
    </source>
</evidence>
<evidence type="ECO:0000256" key="5">
    <source>
        <dbReference type="PROSITE-ProRule" id="PRU00449"/>
    </source>
</evidence>
<dbReference type="SUPFAM" id="SSF118310">
    <property type="entry name" value="AN1-like Zinc finger"/>
    <property type="match status" value="1"/>
</dbReference>
<dbReference type="SMART" id="SM00259">
    <property type="entry name" value="ZnF_A20"/>
    <property type="match status" value="1"/>
</dbReference>
<dbReference type="GeneID" id="111011679"/>
<gene>
    <name evidence="10" type="primary">LOC111011679</name>
</gene>
<dbReference type="PANTHER" id="PTHR10634:SF124">
    <property type="entry name" value="ZINC FINGER A20 AND AN1 DOMAIN-CONTAINING STRESS-ASSOCIATED PROTEIN 8-RELATED"/>
    <property type="match status" value="1"/>
</dbReference>
<evidence type="ECO:0000256" key="3">
    <source>
        <dbReference type="ARBA" id="ARBA00022771"/>
    </source>
</evidence>
<dbReference type="PROSITE" id="PS51039">
    <property type="entry name" value="ZF_AN1"/>
    <property type="match status" value="1"/>
</dbReference>
<evidence type="ECO:0000256" key="1">
    <source>
        <dbReference type="ARBA" id="ARBA00003732"/>
    </source>
</evidence>
<keyword evidence="3 5" id="KW-0863">Zinc-finger</keyword>
<organism evidence="9 10">
    <name type="scientific">Momordica charantia</name>
    <name type="common">Bitter gourd</name>
    <name type="synonym">Balsam pear</name>
    <dbReference type="NCBI Taxonomy" id="3673"/>
    <lineage>
        <taxon>Eukaryota</taxon>
        <taxon>Viridiplantae</taxon>
        <taxon>Streptophyta</taxon>
        <taxon>Embryophyta</taxon>
        <taxon>Tracheophyta</taxon>
        <taxon>Spermatophyta</taxon>
        <taxon>Magnoliopsida</taxon>
        <taxon>eudicotyledons</taxon>
        <taxon>Gunneridae</taxon>
        <taxon>Pentapetalae</taxon>
        <taxon>rosids</taxon>
        <taxon>fabids</taxon>
        <taxon>Cucurbitales</taxon>
        <taxon>Cucurbitaceae</taxon>
        <taxon>Momordiceae</taxon>
        <taxon>Momordica</taxon>
    </lineage>
</organism>
<sequence length="157" mass="17157">MDGFGSSDNSSNGDPPLCANNCGFFGNPKTRNLCSLCYAAFLRENLISERRQNVEDSLKLEEQVCSDSVRNRTPPSGSAGGSGSSSNSNAPARKNRCGLCNKKVGLLGFNCRCGGLFCGRHRFREEHGCGVDMKLIERERLAKQNVEIKGDKLQHRV</sequence>
<evidence type="ECO:0000256" key="4">
    <source>
        <dbReference type="ARBA" id="ARBA00022833"/>
    </source>
</evidence>
<dbReference type="Proteomes" id="UP000504603">
    <property type="component" value="Unplaced"/>
</dbReference>
<keyword evidence="2" id="KW-0479">Metal-binding</keyword>
<keyword evidence="9" id="KW-1185">Reference proteome</keyword>
<dbReference type="GO" id="GO:0008270">
    <property type="term" value="F:zinc ion binding"/>
    <property type="evidence" value="ECO:0007669"/>
    <property type="project" value="UniProtKB-KW"/>
</dbReference>
<dbReference type="Pfam" id="PF01754">
    <property type="entry name" value="zf-A20"/>
    <property type="match status" value="1"/>
</dbReference>
<comment type="function">
    <text evidence="1">May be involved in environmental stress response.</text>
</comment>
<dbReference type="InterPro" id="IPR050652">
    <property type="entry name" value="AN1_A20_ZnFinger"/>
</dbReference>
<dbReference type="InterPro" id="IPR000058">
    <property type="entry name" value="Znf_AN1"/>
</dbReference>
<dbReference type="AlphaFoldDB" id="A0A6J1CII1"/>
<feature type="region of interest" description="Disordered" evidence="6">
    <location>
        <begin position="64"/>
        <end position="90"/>
    </location>
</feature>